<dbReference type="PANTHER" id="PTHR34997">
    <property type="entry name" value="AM15"/>
    <property type="match status" value="1"/>
</dbReference>
<name>A0A0G4PSD9_PENC3</name>
<keyword evidence="3" id="KW-1185">Reference proteome</keyword>
<keyword evidence="1" id="KW-0732">Signal</keyword>
<dbReference type="GO" id="GO:0008061">
    <property type="term" value="F:chitin binding"/>
    <property type="evidence" value="ECO:0007669"/>
    <property type="project" value="InterPro"/>
</dbReference>
<protein>
    <submittedName>
        <fullName evidence="2">Str. FM013</fullName>
    </submittedName>
</protein>
<feature type="chain" id="PRO_5005195586" evidence="1">
    <location>
        <begin position="19"/>
        <end position="355"/>
    </location>
</feature>
<organism evidence="2 3">
    <name type="scientific">Penicillium camemberti (strain FM 013)</name>
    <dbReference type="NCBI Taxonomy" id="1429867"/>
    <lineage>
        <taxon>Eukaryota</taxon>
        <taxon>Fungi</taxon>
        <taxon>Dikarya</taxon>
        <taxon>Ascomycota</taxon>
        <taxon>Pezizomycotina</taxon>
        <taxon>Eurotiomycetes</taxon>
        <taxon>Eurotiomycetidae</taxon>
        <taxon>Eurotiales</taxon>
        <taxon>Aspergillaceae</taxon>
        <taxon>Penicillium</taxon>
    </lineage>
</organism>
<accession>A0A0G4PSD9</accession>
<dbReference type="Proteomes" id="UP000053732">
    <property type="component" value="Unassembled WGS sequence"/>
</dbReference>
<feature type="signal peptide" evidence="1">
    <location>
        <begin position="1"/>
        <end position="18"/>
    </location>
</feature>
<evidence type="ECO:0000313" key="2">
    <source>
        <dbReference type="EMBL" id="CRL29031.1"/>
    </source>
</evidence>
<reference evidence="2 3" key="1">
    <citation type="journal article" date="2014" name="Nat. Commun.">
        <title>Multiple recent horizontal transfers of a large genomic region in cheese making fungi.</title>
        <authorList>
            <person name="Cheeseman K."/>
            <person name="Ropars J."/>
            <person name="Renault P."/>
            <person name="Dupont J."/>
            <person name="Gouzy J."/>
            <person name="Branca A."/>
            <person name="Abraham A.L."/>
            <person name="Ceppi M."/>
            <person name="Conseiller E."/>
            <person name="Debuchy R."/>
            <person name="Malagnac F."/>
            <person name="Goarin A."/>
            <person name="Silar P."/>
            <person name="Lacoste S."/>
            <person name="Sallet E."/>
            <person name="Bensimon A."/>
            <person name="Giraud T."/>
            <person name="Brygoo Y."/>
        </authorList>
    </citation>
    <scope>NUCLEOTIDE SEQUENCE [LARGE SCALE GENOMIC DNA]</scope>
    <source>
        <strain evidence="3">FM 013</strain>
    </source>
</reference>
<dbReference type="InterPro" id="IPR052210">
    <property type="entry name" value="LysM1-like"/>
</dbReference>
<gene>
    <name evidence="2" type="ORF">PCAMFM013_S032g000067</name>
</gene>
<sequence>MILFPCLVWAALALFVNGQQFDGYEMPYDDLGLSDACFNAVNTTVSSCPAWVARYTGIEDSSFDIVPSEQLVVLCESTCRSDLASLRQAIQTACTEATDVMIPGGSIAYPATFMTDRYLYSTSLSCLTDPSTNEYCDEIVAGWVSNGSEYTSAQNCSPCELGLQKLQLESPFGYSDESAEAFSSLISSCSATGYTFATPTTSPTGTAIASEGSNATTAVAVPTDAQSLSNTNCAEWHELRAADKSAFNCTMFLSLFNVSVTTVTSLNPWIGSDCDTGVWDALSSDGFEQICVEGNSSAVPTSTISTILEPTSTIATTATPPEEVMPDEASTCNKWHTVMSGDDYQAPLLIGMTSC</sequence>
<dbReference type="AlphaFoldDB" id="A0A0G4PSD9"/>
<evidence type="ECO:0000313" key="3">
    <source>
        <dbReference type="Proteomes" id="UP000053732"/>
    </source>
</evidence>
<proteinExistence type="predicted"/>
<dbReference type="PANTHER" id="PTHR34997:SF1">
    <property type="entry name" value="PEPTIDOGLYCAN-BINDING LYSIN DOMAIN"/>
    <property type="match status" value="1"/>
</dbReference>
<dbReference type="EMBL" id="HG793165">
    <property type="protein sequence ID" value="CRL29031.1"/>
    <property type="molecule type" value="Genomic_DNA"/>
</dbReference>
<dbReference type="STRING" id="1429867.A0A0G4PSD9"/>
<evidence type="ECO:0000256" key="1">
    <source>
        <dbReference type="SAM" id="SignalP"/>
    </source>
</evidence>